<accession>A0ACB8BYA3</accession>
<protein>
    <submittedName>
        <fullName evidence="1">FAD-binding domain-containing protein</fullName>
    </submittedName>
</protein>
<keyword evidence="2" id="KW-1185">Reference proteome</keyword>
<dbReference type="Proteomes" id="UP000790709">
    <property type="component" value="Unassembled WGS sequence"/>
</dbReference>
<evidence type="ECO:0000313" key="1">
    <source>
        <dbReference type="EMBL" id="KAH7930955.1"/>
    </source>
</evidence>
<comment type="caution">
    <text evidence="1">The sequence shown here is derived from an EMBL/GenBank/DDBJ whole genome shotgun (WGS) entry which is preliminary data.</text>
</comment>
<dbReference type="EMBL" id="MU266328">
    <property type="protein sequence ID" value="KAH7930955.1"/>
    <property type="molecule type" value="Genomic_DNA"/>
</dbReference>
<organism evidence="1 2">
    <name type="scientific">Leucogyrophana mollusca</name>
    <dbReference type="NCBI Taxonomy" id="85980"/>
    <lineage>
        <taxon>Eukaryota</taxon>
        <taxon>Fungi</taxon>
        <taxon>Dikarya</taxon>
        <taxon>Basidiomycota</taxon>
        <taxon>Agaricomycotina</taxon>
        <taxon>Agaricomycetes</taxon>
        <taxon>Agaricomycetidae</taxon>
        <taxon>Boletales</taxon>
        <taxon>Boletales incertae sedis</taxon>
        <taxon>Leucogyrophana</taxon>
    </lineage>
</organism>
<proteinExistence type="predicted"/>
<sequence>MRIFFLFSLLALGYASSPSPEFGSRCRCTADQACWPSASVFSDFEKSISQPLIYPLPPASACYPSSSPSGNCTEALENWDDGNWRANHSGASQSPNFETYTWRNGTISACYKETSLGVPCGQGSVPVVGIDAREPSDIQAAVNFAVKHNLRLTVKNTGHDYFGRSSGRGSFLVWTHNMKDISYNASFVPQGAPRHSGASTAITLGAGVQWHEAYDAANAQGQILVGGASAGGSVGAAGGWLLGGGHSALSPKYGLGVDNVLEMTIVTSTGEHLTVNDYQHADLFWALRGGGGGTYGIVTSVTYRTYPSFGLVAGYFVATANNTDVMRKVVTEYVRVHPSLSDAGWSGYSTLSNASLTFFYIMANGTEVAANSSMNPFFDFAKNLTSEGLTISTALTYAYPSWYAWYAGLFAHGDQNGANVQTGSRLLPRETFEYNYKELANALLELDGVAFNFVGGGQMAKINPDSVGVNPAWRRTLVHITFGTGWQDGSTVEEIQQNIGALKAKIKRIRDLTPFSGAYFNEASLYETNPQYTFFGFHYPILKVIKLKYDPHSLFVVQEGVGSEDWNSDLTCRRTLL</sequence>
<gene>
    <name evidence="1" type="ORF">BV22DRAFT_1108851</name>
</gene>
<evidence type="ECO:0000313" key="2">
    <source>
        <dbReference type="Proteomes" id="UP000790709"/>
    </source>
</evidence>
<name>A0ACB8BYA3_9AGAM</name>
<reference evidence="1" key="1">
    <citation type="journal article" date="2021" name="New Phytol.">
        <title>Evolutionary innovations through gain and loss of genes in the ectomycorrhizal Boletales.</title>
        <authorList>
            <person name="Wu G."/>
            <person name="Miyauchi S."/>
            <person name="Morin E."/>
            <person name="Kuo A."/>
            <person name="Drula E."/>
            <person name="Varga T."/>
            <person name="Kohler A."/>
            <person name="Feng B."/>
            <person name="Cao Y."/>
            <person name="Lipzen A."/>
            <person name="Daum C."/>
            <person name="Hundley H."/>
            <person name="Pangilinan J."/>
            <person name="Johnson J."/>
            <person name="Barry K."/>
            <person name="LaButti K."/>
            <person name="Ng V."/>
            <person name="Ahrendt S."/>
            <person name="Min B."/>
            <person name="Choi I.G."/>
            <person name="Park H."/>
            <person name="Plett J.M."/>
            <person name="Magnuson J."/>
            <person name="Spatafora J.W."/>
            <person name="Nagy L.G."/>
            <person name="Henrissat B."/>
            <person name="Grigoriev I.V."/>
            <person name="Yang Z.L."/>
            <person name="Xu J."/>
            <person name="Martin F.M."/>
        </authorList>
    </citation>
    <scope>NUCLEOTIDE SEQUENCE</scope>
    <source>
        <strain evidence="1">KUC20120723A-06</strain>
    </source>
</reference>